<evidence type="ECO:0000256" key="1">
    <source>
        <dbReference type="ARBA" id="ARBA00005005"/>
    </source>
</evidence>
<dbReference type="GO" id="GO:0043005">
    <property type="term" value="C:neuron projection"/>
    <property type="evidence" value="ECO:0007669"/>
    <property type="project" value="TreeGrafter"/>
</dbReference>
<evidence type="ECO:0000259" key="6">
    <source>
        <dbReference type="Pfam" id="PF00755"/>
    </source>
</evidence>
<keyword evidence="5 7" id="KW-0808">Transferase</keyword>
<sequence length="281" mass="31747">MTVGNALLRPMVHLAKHYVRTRSTLTGALPKPPIPTLDHSLDRYIEYAEVVAEGRHQPLQRTQRAVYDFRKAGLIYQQRLLRLAESEENWINQFWLPEMYLRIRIPLPVNAFVVHTRVAGNSLPYADILYQLRQVLRMSEARKGLAVAIGAAGVGDRDRSARFWSAMREVDTNCISMTWARDALFVVCLDDEDTKIASTQSNADSQSHERNLVQQGKHILTGGGSHAHGLNRWYDATIQLVVSSSGTNGLCIEHSAAEGIVIINMAESALRYERENRKRIM</sequence>
<dbReference type="InterPro" id="IPR039551">
    <property type="entry name" value="Cho/carn_acyl_trans"/>
</dbReference>
<dbReference type="EMBL" id="KZ350696">
    <property type="protein sequence ID" value="PIO63630.1"/>
    <property type="molecule type" value="Genomic_DNA"/>
</dbReference>
<comment type="similarity">
    <text evidence="5">Belongs to the carnitine/choline acetyltransferase family.</text>
</comment>
<dbReference type="Pfam" id="PF00755">
    <property type="entry name" value="Carn_acyltransf"/>
    <property type="match status" value="2"/>
</dbReference>
<dbReference type="InterPro" id="IPR042572">
    <property type="entry name" value="Carn_acyl_trans_N"/>
</dbReference>
<dbReference type="InterPro" id="IPR000542">
    <property type="entry name" value="Carn_acyl_trans"/>
</dbReference>
<keyword evidence="8" id="KW-1185">Reference proteome</keyword>
<feature type="domain" description="Choline/carnitine acyltransferase" evidence="6">
    <location>
        <begin position="33"/>
        <end position="111"/>
    </location>
</feature>
<dbReference type="SUPFAM" id="SSF52777">
    <property type="entry name" value="CoA-dependent acyltransferases"/>
    <property type="match status" value="1"/>
</dbReference>
<evidence type="ECO:0000256" key="3">
    <source>
        <dbReference type="ARBA" id="ARBA00048999"/>
    </source>
</evidence>
<dbReference type="GO" id="GO:0007274">
    <property type="term" value="P:neuromuscular synaptic transmission"/>
    <property type="evidence" value="ECO:0007669"/>
    <property type="project" value="TreeGrafter"/>
</dbReference>
<organism evidence="7 8">
    <name type="scientific">Teladorsagia circumcincta</name>
    <name type="common">Brown stomach worm</name>
    <name type="synonym">Ostertagia circumcincta</name>
    <dbReference type="NCBI Taxonomy" id="45464"/>
    <lineage>
        <taxon>Eukaryota</taxon>
        <taxon>Metazoa</taxon>
        <taxon>Ecdysozoa</taxon>
        <taxon>Nematoda</taxon>
        <taxon>Chromadorea</taxon>
        <taxon>Rhabditida</taxon>
        <taxon>Rhabditina</taxon>
        <taxon>Rhabditomorpha</taxon>
        <taxon>Strongyloidea</taxon>
        <taxon>Trichostrongylidae</taxon>
        <taxon>Teladorsagia</taxon>
    </lineage>
</organism>
<evidence type="ECO:0000313" key="8">
    <source>
        <dbReference type="Proteomes" id="UP000230423"/>
    </source>
</evidence>
<dbReference type="GO" id="GO:0045202">
    <property type="term" value="C:synapse"/>
    <property type="evidence" value="ECO:0007669"/>
    <property type="project" value="GOC"/>
</dbReference>
<accession>A0A2G9U293</accession>
<dbReference type="Gene3D" id="1.10.275.20">
    <property type="entry name" value="Choline/Carnitine o-acyltransferase"/>
    <property type="match status" value="1"/>
</dbReference>
<dbReference type="Proteomes" id="UP000230423">
    <property type="component" value="Unassembled WGS sequence"/>
</dbReference>
<dbReference type="GO" id="GO:0005737">
    <property type="term" value="C:cytoplasm"/>
    <property type="evidence" value="ECO:0007669"/>
    <property type="project" value="TreeGrafter"/>
</dbReference>
<comment type="catalytic activity">
    <reaction evidence="3">
        <text>4,8-dimethylnonanoyl-CoA + (R)-carnitine = O-4,8-dimethylnonanoyl-(R)-carnitine + CoA</text>
        <dbReference type="Rhea" id="RHEA:44860"/>
        <dbReference type="ChEBI" id="CHEBI:16347"/>
        <dbReference type="ChEBI" id="CHEBI:57287"/>
        <dbReference type="ChEBI" id="CHEBI:77061"/>
        <dbReference type="ChEBI" id="CHEBI:84654"/>
    </reaction>
</comment>
<feature type="active site" description="Proton acceptor" evidence="4">
    <location>
        <position position="254"/>
    </location>
</feature>
<keyword evidence="2 5" id="KW-0012">Acyltransferase</keyword>
<dbReference type="PROSITE" id="PS00440">
    <property type="entry name" value="ACYLTRANSF_C_2"/>
    <property type="match status" value="1"/>
</dbReference>
<dbReference type="PANTHER" id="PTHR22589:SF14">
    <property type="entry name" value="CHOLINE O-ACETYLTRANSFERASE"/>
    <property type="match status" value="1"/>
</dbReference>
<protein>
    <submittedName>
        <fullName evidence="7">Choline/Carnitine O-acyltransferase</fullName>
    </submittedName>
</protein>
<feature type="domain" description="Choline/carnitine acyltransferase" evidence="6">
    <location>
        <begin position="112"/>
        <end position="277"/>
    </location>
</feature>
<dbReference type="OrthoDB" id="240216at2759"/>
<dbReference type="UniPathway" id="UPA00659"/>
<proteinExistence type="inferred from homology"/>
<evidence type="ECO:0000256" key="5">
    <source>
        <dbReference type="RuleBase" id="RU003801"/>
    </source>
</evidence>
<reference evidence="7 8" key="1">
    <citation type="submission" date="2015-09" db="EMBL/GenBank/DDBJ databases">
        <title>Draft genome of the parasitic nematode Teladorsagia circumcincta isolate WARC Sus (inbred).</title>
        <authorList>
            <person name="Mitreva M."/>
        </authorList>
    </citation>
    <scope>NUCLEOTIDE SEQUENCE [LARGE SCALE GENOMIC DNA]</scope>
    <source>
        <strain evidence="7 8">S</strain>
    </source>
</reference>
<dbReference type="GO" id="GO:0006635">
    <property type="term" value="P:fatty acid beta-oxidation"/>
    <property type="evidence" value="ECO:0007669"/>
    <property type="project" value="UniProtKB-UniPathway"/>
</dbReference>
<feature type="non-terminal residue" evidence="7">
    <location>
        <position position="281"/>
    </location>
</feature>
<dbReference type="Gene3D" id="3.30.559.70">
    <property type="entry name" value="Choline/Carnitine o-acyltransferase, domain 2"/>
    <property type="match status" value="2"/>
</dbReference>
<comment type="pathway">
    <text evidence="1">Lipid metabolism; fatty acid beta-oxidation.</text>
</comment>
<dbReference type="PANTHER" id="PTHR22589">
    <property type="entry name" value="CARNITINE O-ACYLTRANSFERASE"/>
    <property type="match status" value="1"/>
</dbReference>
<dbReference type="GO" id="GO:0008292">
    <property type="term" value="P:acetylcholine biosynthetic process"/>
    <property type="evidence" value="ECO:0007669"/>
    <property type="project" value="TreeGrafter"/>
</dbReference>
<dbReference type="GO" id="GO:0004102">
    <property type="term" value="F:choline O-acetyltransferase activity"/>
    <property type="evidence" value="ECO:0007669"/>
    <property type="project" value="TreeGrafter"/>
</dbReference>
<name>A0A2G9U293_TELCI</name>
<evidence type="ECO:0000256" key="4">
    <source>
        <dbReference type="PIRSR" id="PIRSR600542-1"/>
    </source>
</evidence>
<dbReference type="AlphaFoldDB" id="A0A2G9U293"/>
<dbReference type="InterPro" id="IPR042231">
    <property type="entry name" value="Cho/carn_acyl_trans_2"/>
</dbReference>
<evidence type="ECO:0000313" key="7">
    <source>
        <dbReference type="EMBL" id="PIO63630.1"/>
    </source>
</evidence>
<evidence type="ECO:0000256" key="2">
    <source>
        <dbReference type="ARBA" id="ARBA00023315"/>
    </source>
</evidence>
<gene>
    <name evidence="7" type="ORF">TELCIR_14764</name>
</gene>